<dbReference type="Pfam" id="PF24883">
    <property type="entry name" value="NPHP3_N"/>
    <property type="match status" value="1"/>
</dbReference>
<dbReference type="SUPFAM" id="SSF49562">
    <property type="entry name" value="C2 domain (Calcium/lipid-binding domain, CaLB)"/>
    <property type="match status" value="1"/>
</dbReference>
<organism evidence="4 5">
    <name type="scientific">Favolaschia claudopus</name>
    <dbReference type="NCBI Taxonomy" id="2862362"/>
    <lineage>
        <taxon>Eukaryota</taxon>
        <taxon>Fungi</taxon>
        <taxon>Dikarya</taxon>
        <taxon>Basidiomycota</taxon>
        <taxon>Agaricomycotina</taxon>
        <taxon>Agaricomycetes</taxon>
        <taxon>Agaricomycetidae</taxon>
        <taxon>Agaricales</taxon>
        <taxon>Marasmiineae</taxon>
        <taxon>Mycenaceae</taxon>
        <taxon>Favolaschia</taxon>
    </lineage>
</organism>
<keyword evidence="5" id="KW-1185">Reference proteome</keyword>
<reference evidence="4 5" key="1">
    <citation type="journal article" date="2024" name="J Genomics">
        <title>Draft genome sequencing and assembly of Favolaschia claudopus CIRM-BRFM 2984 isolated from oak limbs.</title>
        <authorList>
            <person name="Navarro D."/>
            <person name="Drula E."/>
            <person name="Chaduli D."/>
            <person name="Cazenave R."/>
            <person name="Ahrendt S."/>
            <person name="Wang J."/>
            <person name="Lipzen A."/>
            <person name="Daum C."/>
            <person name="Barry K."/>
            <person name="Grigoriev I.V."/>
            <person name="Favel A."/>
            <person name="Rosso M.N."/>
            <person name="Martin F."/>
        </authorList>
    </citation>
    <scope>NUCLEOTIDE SEQUENCE [LARGE SCALE GENOMIC DNA]</scope>
    <source>
        <strain evidence="4 5">CIRM-BRFM 2984</strain>
    </source>
</reference>
<evidence type="ECO:0000313" key="5">
    <source>
        <dbReference type="Proteomes" id="UP001362999"/>
    </source>
</evidence>
<dbReference type="PROSITE" id="PS50837">
    <property type="entry name" value="NACHT"/>
    <property type="match status" value="1"/>
</dbReference>
<dbReference type="InterPro" id="IPR035892">
    <property type="entry name" value="C2_domain_sf"/>
</dbReference>
<gene>
    <name evidence="4" type="ORF">R3P38DRAFT_3476270</name>
</gene>
<dbReference type="SUPFAM" id="SSF52540">
    <property type="entry name" value="P-loop containing nucleoside triphosphate hydrolases"/>
    <property type="match status" value="1"/>
</dbReference>
<evidence type="ECO:0000259" key="3">
    <source>
        <dbReference type="PROSITE" id="PS50837"/>
    </source>
</evidence>
<dbReference type="EMBL" id="JAWWNJ010000171">
    <property type="protein sequence ID" value="KAK6977148.1"/>
    <property type="molecule type" value="Genomic_DNA"/>
</dbReference>
<dbReference type="InterPro" id="IPR056884">
    <property type="entry name" value="NPHP3-like_N"/>
</dbReference>
<dbReference type="PANTHER" id="PTHR10039">
    <property type="entry name" value="AMELOGENIN"/>
    <property type="match status" value="1"/>
</dbReference>
<comment type="caution">
    <text evidence="4">The sequence shown here is derived from an EMBL/GenBank/DDBJ whole genome shotgun (WGS) entry which is preliminary data.</text>
</comment>
<feature type="domain" description="C2" evidence="2">
    <location>
        <begin position="1"/>
        <end position="107"/>
    </location>
</feature>
<name>A0AAV9ZA30_9AGAR</name>
<evidence type="ECO:0000256" key="1">
    <source>
        <dbReference type="ARBA" id="ARBA00022737"/>
    </source>
</evidence>
<dbReference type="PANTHER" id="PTHR10039:SF14">
    <property type="entry name" value="NACHT DOMAIN-CONTAINING PROTEIN"/>
    <property type="match status" value="1"/>
</dbReference>
<protein>
    <submittedName>
        <fullName evidence="4">WD40 repeat-like protein</fullName>
    </submittedName>
</protein>
<evidence type="ECO:0000313" key="4">
    <source>
        <dbReference type="EMBL" id="KAK6977148.1"/>
    </source>
</evidence>
<dbReference type="InterPro" id="IPR007111">
    <property type="entry name" value="NACHT_NTPase"/>
</dbReference>
<dbReference type="PROSITE" id="PS50004">
    <property type="entry name" value="C2"/>
    <property type="match status" value="1"/>
</dbReference>
<evidence type="ECO:0000259" key="2">
    <source>
        <dbReference type="PROSITE" id="PS50004"/>
    </source>
</evidence>
<dbReference type="InterPro" id="IPR000008">
    <property type="entry name" value="C2_dom"/>
</dbReference>
<dbReference type="InterPro" id="IPR027417">
    <property type="entry name" value="P-loop_NTPase"/>
</dbReference>
<dbReference type="CDD" id="cd00030">
    <property type="entry name" value="C2"/>
    <property type="match status" value="1"/>
</dbReference>
<dbReference type="AlphaFoldDB" id="A0AAV9ZA30"/>
<dbReference type="Gene3D" id="3.40.50.300">
    <property type="entry name" value="P-loop containing nucleotide triphosphate hydrolases"/>
    <property type="match status" value="1"/>
</dbReference>
<keyword evidence="1" id="KW-0677">Repeat</keyword>
<dbReference type="Pfam" id="PF00168">
    <property type="entry name" value="C2"/>
    <property type="match status" value="1"/>
</dbReference>
<sequence>MSSLKLVVHKAETIKWHPGPFHSNKAPNLYVKVYHNKHCLLKTHALGRNGNPIWNSSCDLIGVAPSEILTFCIFHCISHINLNMRIAVANASIQDLIEQSCSDQGVYFDLNVSRGKFRLYVSLEAFTVQQAVTQKTEGISKLAIPSTTEEVLAPADTIKGVSTSGNFSKSFNVVLSALRNIVKIGDELAKVHPYANAAWTLLTSVYKIMVNQQEMDDKVIKLIEAMAGLYSFATDADMVMKKSRHVEESILNITKQTLECALLIREYSGTSFLARSFQNFFSGTEQRIDQMTITLLELKDTFDRGITIQTTVMTAQILDRVRTLEVQRILEQLRCTRPPSIVHHECLAGTRIKIIADITEQLTTVSKSPIIWLSGVAGSGKSTIATSISEYFRALGRLGAWIRFARNDVRHSDPITVLHAIVSGLAQAHPDIEQAICRALSRDSHLVEAPIEKQFHELLLGPLNTVKEHLVGPFIVIIDALDECAQDSRRTMINLIANFFPKLPMAIRILITSRPDADITRGFRNVKSVDEKCLITDSEDISLYIGNRLHKIQQEHNLGLSWPGKNKMQRLMSLSGNLFIWAVTALNLVEGAFQPRKHLDALLETSFKEDTLDQLYTLALISNGYWNDPEFQKSATLILATIALCKLPLTDTVIDSILGLEDGLTAQVLTHFGAVIQWNPGQPAQTLHASFGDFLLHSASKKNPWFFEIAEANKTLTLGCLTVLQKCLRFNIYNFPDSYLLNSEVPGLAESPLPVGLIYASRFWGSHLADTEYDDKIVELLGDFLMNQFLFWLEIVSVQQVVSFAGKALQFAQKYLT</sequence>
<proteinExistence type="predicted"/>
<feature type="domain" description="NACHT" evidence="3">
    <location>
        <begin position="369"/>
        <end position="517"/>
    </location>
</feature>
<accession>A0AAV9ZA30</accession>
<dbReference type="Proteomes" id="UP001362999">
    <property type="component" value="Unassembled WGS sequence"/>
</dbReference>